<dbReference type="Pfam" id="PF01070">
    <property type="entry name" value="FMN_dh"/>
    <property type="match status" value="1"/>
</dbReference>
<dbReference type="Gene3D" id="3.20.20.70">
    <property type="entry name" value="Aldolase class I"/>
    <property type="match status" value="1"/>
</dbReference>
<dbReference type="GO" id="GO:0000287">
    <property type="term" value="F:magnesium ion binding"/>
    <property type="evidence" value="ECO:0007669"/>
    <property type="project" value="UniProtKB-UniRule"/>
</dbReference>
<comment type="subunit">
    <text evidence="10 11">Homooctamer. Dimer of tetramers.</text>
</comment>
<feature type="binding site" evidence="11">
    <location>
        <position position="183"/>
    </location>
    <ligand>
        <name>FMN</name>
        <dbReference type="ChEBI" id="CHEBI:58210"/>
    </ligand>
</feature>
<dbReference type="PANTHER" id="PTHR43665:SF1">
    <property type="entry name" value="ISOPENTENYL-DIPHOSPHATE DELTA-ISOMERASE"/>
    <property type="match status" value="1"/>
</dbReference>
<keyword evidence="2 11" id="KW-0963">Cytoplasm</keyword>
<evidence type="ECO:0000256" key="4">
    <source>
        <dbReference type="ARBA" id="ARBA00022643"/>
    </source>
</evidence>
<feature type="binding site" evidence="11">
    <location>
        <begin position="281"/>
        <end position="282"/>
    </location>
    <ligand>
        <name>FMN</name>
        <dbReference type="ChEBI" id="CHEBI:58210"/>
    </ligand>
</feature>
<accession>A0A1G7JM18</accession>
<feature type="binding site" evidence="11">
    <location>
        <position position="213"/>
    </location>
    <ligand>
        <name>FMN</name>
        <dbReference type="ChEBI" id="CHEBI:58210"/>
    </ligand>
</feature>
<feature type="binding site" evidence="11">
    <location>
        <begin position="260"/>
        <end position="262"/>
    </location>
    <ligand>
        <name>FMN</name>
        <dbReference type="ChEBI" id="CHEBI:58210"/>
    </ligand>
</feature>
<feature type="binding site" evidence="11">
    <location>
        <begin position="62"/>
        <end position="64"/>
    </location>
    <ligand>
        <name>FMN</name>
        <dbReference type="ChEBI" id="CHEBI:58210"/>
    </ligand>
</feature>
<comment type="catalytic activity">
    <reaction evidence="11">
        <text>isopentenyl diphosphate = dimethylallyl diphosphate</text>
        <dbReference type="Rhea" id="RHEA:23284"/>
        <dbReference type="ChEBI" id="CHEBI:57623"/>
        <dbReference type="ChEBI" id="CHEBI:128769"/>
        <dbReference type="EC" id="5.3.3.2"/>
    </reaction>
</comment>
<feature type="binding site" evidence="11">
    <location>
        <begin position="5"/>
        <end position="6"/>
    </location>
    <ligand>
        <name>substrate</name>
    </ligand>
</feature>
<keyword evidence="8 11" id="KW-0414">Isoprene biosynthesis</keyword>
<dbReference type="InterPro" id="IPR000262">
    <property type="entry name" value="FMN-dep_DH"/>
</dbReference>
<dbReference type="NCBIfam" id="TIGR02151">
    <property type="entry name" value="IPP_isom_2"/>
    <property type="match status" value="1"/>
</dbReference>
<dbReference type="HAMAP" id="MF_00354">
    <property type="entry name" value="Idi_2"/>
    <property type="match status" value="1"/>
</dbReference>
<comment type="caution">
    <text evidence="11">Lacks conserved residue(s) required for the propagation of feature annotation.</text>
</comment>
<feature type="binding site" evidence="11">
    <location>
        <position position="121"/>
    </location>
    <ligand>
        <name>FMN</name>
        <dbReference type="ChEBI" id="CHEBI:58210"/>
    </ligand>
</feature>
<feature type="binding site" evidence="11">
    <location>
        <position position="151"/>
    </location>
    <ligand>
        <name>substrate</name>
    </ligand>
</feature>
<evidence type="ECO:0000256" key="7">
    <source>
        <dbReference type="ARBA" id="ARBA00022857"/>
    </source>
</evidence>
<evidence type="ECO:0000256" key="5">
    <source>
        <dbReference type="ARBA" id="ARBA00022723"/>
    </source>
</evidence>
<dbReference type="AlphaFoldDB" id="A0A1G7JM18"/>
<evidence type="ECO:0000256" key="8">
    <source>
        <dbReference type="ARBA" id="ARBA00023229"/>
    </source>
</evidence>
<reference evidence="14" key="1">
    <citation type="submission" date="2016-10" db="EMBL/GenBank/DDBJ databases">
        <authorList>
            <person name="Varghese N."/>
            <person name="Submissions S."/>
        </authorList>
    </citation>
    <scope>NUCLEOTIDE SEQUENCE [LARGE SCALE GENOMIC DNA]</scope>
    <source>
        <strain evidence="14">DSM 23256</strain>
    </source>
</reference>
<evidence type="ECO:0000256" key="2">
    <source>
        <dbReference type="ARBA" id="ARBA00022490"/>
    </source>
</evidence>
<keyword evidence="9 11" id="KW-0413">Isomerase</keyword>
<dbReference type="GO" id="GO:0010181">
    <property type="term" value="F:FMN binding"/>
    <property type="evidence" value="ECO:0007669"/>
    <property type="project" value="UniProtKB-UniRule"/>
</dbReference>
<evidence type="ECO:0000313" key="13">
    <source>
        <dbReference type="EMBL" id="SDF25953.1"/>
    </source>
</evidence>
<organism evidence="13 14">
    <name type="scientific">Sporolituus thermophilus DSM 23256</name>
    <dbReference type="NCBI Taxonomy" id="1123285"/>
    <lineage>
        <taxon>Bacteria</taxon>
        <taxon>Bacillati</taxon>
        <taxon>Bacillota</taxon>
        <taxon>Negativicutes</taxon>
        <taxon>Selenomonadales</taxon>
        <taxon>Sporomusaceae</taxon>
        <taxon>Sporolituus</taxon>
    </lineage>
</organism>
<dbReference type="Proteomes" id="UP000243333">
    <property type="component" value="Unassembled WGS sequence"/>
</dbReference>
<dbReference type="InterPro" id="IPR011179">
    <property type="entry name" value="IPdP_isomerase"/>
</dbReference>
<dbReference type="RefSeq" id="WP_093688670.1">
    <property type="nucleotide sequence ID" value="NZ_FNBU01000005.1"/>
</dbReference>
<evidence type="ECO:0000256" key="11">
    <source>
        <dbReference type="HAMAP-Rule" id="MF_00354"/>
    </source>
</evidence>
<evidence type="ECO:0000259" key="12">
    <source>
        <dbReference type="Pfam" id="PF01070"/>
    </source>
</evidence>
<keyword evidence="7 11" id="KW-0521">NADP</keyword>
<dbReference type="GO" id="GO:0016491">
    <property type="term" value="F:oxidoreductase activity"/>
    <property type="evidence" value="ECO:0007669"/>
    <property type="project" value="InterPro"/>
</dbReference>
<keyword evidence="6 11" id="KW-0460">Magnesium</keyword>
<feature type="binding site" evidence="11">
    <location>
        <position position="152"/>
    </location>
    <ligand>
        <name>Mg(2+)</name>
        <dbReference type="ChEBI" id="CHEBI:18420"/>
    </ligand>
</feature>
<dbReference type="GO" id="GO:0004452">
    <property type="term" value="F:isopentenyl-diphosphate delta-isomerase activity"/>
    <property type="evidence" value="ECO:0007669"/>
    <property type="project" value="UniProtKB-UniRule"/>
</dbReference>
<dbReference type="GO" id="GO:0008299">
    <property type="term" value="P:isoprenoid biosynthetic process"/>
    <property type="evidence" value="ECO:0007669"/>
    <property type="project" value="UniProtKB-UniRule"/>
</dbReference>
<comment type="subcellular location">
    <subcellularLocation>
        <location evidence="11">Cytoplasm</location>
    </subcellularLocation>
</comment>
<evidence type="ECO:0000256" key="9">
    <source>
        <dbReference type="ARBA" id="ARBA00023235"/>
    </source>
</evidence>
<dbReference type="CDD" id="cd02811">
    <property type="entry name" value="IDI-2_FMN"/>
    <property type="match status" value="1"/>
</dbReference>
<dbReference type="SUPFAM" id="SSF51395">
    <property type="entry name" value="FMN-linked oxidoreductases"/>
    <property type="match status" value="1"/>
</dbReference>
<keyword evidence="5 11" id="KW-0479">Metal-binding</keyword>
<feature type="domain" description="FMN-dependent dehydrogenase" evidence="12">
    <location>
        <begin position="165"/>
        <end position="323"/>
    </location>
</feature>
<comment type="cofactor">
    <cofactor evidence="1 11">
        <name>FMN</name>
        <dbReference type="ChEBI" id="CHEBI:58210"/>
    </cofactor>
</comment>
<name>A0A1G7JM18_9FIRM</name>
<dbReference type="EC" id="5.3.3.2" evidence="11"/>
<evidence type="ECO:0000313" key="14">
    <source>
        <dbReference type="Proteomes" id="UP000243333"/>
    </source>
</evidence>
<comment type="cofactor">
    <cofactor evidence="11">
        <name>NADPH</name>
        <dbReference type="ChEBI" id="CHEBI:57783"/>
    </cofactor>
</comment>
<dbReference type="GO" id="GO:0070402">
    <property type="term" value="F:NADPH binding"/>
    <property type="evidence" value="ECO:0007669"/>
    <property type="project" value="UniProtKB-UniRule"/>
</dbReference>
<keyword evidence="3 11" id="KW-0285">Flavoprotein</keyword>
<protein>
    <recommendedName>
        <fullName evidence="11">Isopentenyl-diphosphate delta-isomerase</fullName>
        <shortName evidence="11">IPP isomerase</shortName>
        <ecNumber evidence="11">5.3.3.2</ecNumber>
    </recommendedName>
    <alternativeName>
        <fullName evidence="11">Isopentenyl diphosphate:dimethylallyl diphosphate isomerase</fullName>
    </alternativeName>
    <alternativeName>
        <fullName evidence="11">Isopentenyl pyrophosphate isomerase</fullName>
    </alternativeName>
    <alternativeName>
        <fullName evidence="11">Type 2 isopentenyl diphosphate isomerase</fullName>
        <shortName evidence="11">IDI-2</shortName>
    </alternativeName>
</protein>
<keyword evidence="14" id="KW-1185">Reference proteome</keyword>
<proteinExistence type="inferred from homology"/>
<dbReference type="OrthoDB" id="9795032at2"/>
<comment type="similarity">
    <text evidence="11">Belongs to the IPP isomerase type 2 family.</text>
</comment>
<dbReference type="PANTHER" id="PTHR43665">
    <property type="entry name" value="ISOPENTENYL-DIPHOSPHATE DELTA-ISOMERASE"/>
    <property type="match status" value="1"/>
</dbReference>
<feature type="binding site" evidence="11">
    <location>
        <position position="92"/>
    </location>
    <ligand>
        <name>FMN</name>
        <dbReference type="ChEBI" id="CHEBI:58210"/>
    </ligand>
</feature>
<evidence type="ECO:0000256" key="10">
    <source>
        <dbReference type="ARBA" id="ARBA00025810"/>
    </source>
</evidence>
<sequence length="354" mass="37618">MRKSRKLDHLRYAMTVADGPTSSGFEDIKLIHNCLPELDWGDIDLSSSLAGLPLRHPIIVNAITGGAEEVTRINAALADFARRTGTAMAVGSQYAAFEYPEVKGSYEIVRKINPDGIVFANLGAHATPEQARLAIEMIGADAIQIHLNAAQEIIMAEGERRFSGYLENIAAIVAAVKVPVIVKEVGCGIAREQATQLTLAGVRAIDVGGAGGTNFIAIEAARTATALADDFLVWGIPTVVSAIEVASVLPKGVDLVVSGGVRTPTAAVKGLVIGGAAVGIASPLIKMLTEQGMEQTVAWFERFLTDMKRLLLLLGVRTVGDCAAAPFVVTGFSREWLECRGFDIKIYGQRKKHG</sequence>
<comment type="function">
    <text evidence="11">Involved in the biosynthesis of isoprenoids. Catalyzes the 1,3-allylic rearrangement of the homoallylic substrate isopentenyl (IPP) to its allylic isomer, dimethylallyl diphosphate (DMAPP).</text>
</comment>
<gene>
    <name evidence="11" type="primary">fni</name>
    <name evidence="13" type="ORF">SAMN05660235_00991</name>
</gene>
<dbReference type="STRING" id="1123285.SAMN05660235_00991"/>
<dbReference type="GO" id="GO:0005737">
    <property type="term" value="C:cytoplasm"/>
    <property type="evidence" value="ECO:0007669"/>
    <property type="project" value="UniProtKB-SubCell"/>
</dbReference>
<dbReference type="PIRSF" id="PIRSF003314">
    <property type="entry name" value="IPP_isomerase"/>
    <property type="match status" value="1"/>
</dbReference>
<dbReference type="EMBL" id="FNBU01000005">
    <property type="protein sequence ID" value="SDF25953.1"/>
    <property type="molecule type" value="Genomic_DNA"/>
</dbReference>
<keyword evidence="4 11" id="KW-0288">FMN</keyword>
<evidence type="ECO:0000256" key="3">
    <source>
        <dbReference type="ARBA" id="ARBA00022630"/>
    </source>
</evidence>
<comment type="cofactor">
    <cofactor evidence="11">
        <name>Mg(2+)</name>
        <dbReference type="ChEBI" id="CHEBI:18420"/>
    </cofactor>
</comment>
<dbReference type="InterPro" id="IPR013785">
    <property type="entry name" value="Aldolase_TIM"/>
</dbReference>
<evidence type="ECO:0000256" key="1">
    <source>
        <dbReference type="ARBA" id="ARBA00001917"/>
    </source>
</evidence>
<evidence type="ECO:0000256" key="6">
    <source>
        <dbReference type="ARBA" id="ARBA00022842"/>
    </source>
</evidence>